<dbReference type="PANTHER" id="PTHR31394">
    <property type="entry name" value="TRANSMEMBRANE PROTEIN 199"/>
    <property type="match status" value="1"/>
</dbReference>
<reference evidence="6 7" key="1">
    <citation type="journal article" date="2020" name="IScience">
        <title>Genome Sequencing of the Endangered Kingdonia uniflora (Circaeasteraceae, Ranunculales) Reveals Potential Mechanisms of Evolutionary Specialization.</title>
        <authorList>
            <person name="Sun Y."/>
            <person name="Deng T."/>
            <person name="Zhang A."/>
            <person name="Moore M.J."/>
            <person name="Landis J.B."/>
            <person name="Lin N."/>
            <person name="Zhang H."/>
            <person name="Zhang X."/>
            <person name="Huang J."/>
            <person name="Zhang X."/>
            <person name="Sun H."/>
            <person name="Wang H."/>
        </authorList>
    </citation>
    <scope>NUCLEOTIDE SEQUENCE [LARGE SCALE GENOMIC DNA]</scope>
    <source>
        <strain evidence="6">TB1705</strain>
        <tissue evidence="6">Leaf</tissue>
    </source>
</reference>
<accession>A0A7J7MYU2</accession>
<evidence type="ECO:0000313" key="6">
    <source>
        <dbReference type="EMBL" id="KAF6160101.1"/>
    </source>
</evidence>
<dbReference type="PANTHER" id="PTHR31394:SF1">
    <property type="entry name" value="TRANSMEMBRANE PROTEIN 199"/>
    <property type="match status" value="1"/>
</dbReference>
<dbReference type="Proteomes" id="UP000541444">
    <property type="component" value="Unassembled WGS sequence"/>
</dbReference>
<sequence length="139" mass="15861">MRQEEEGEVLCSSGLILSSNEKIHNFLLSVASDQNVTKEHQQIAANLSRETCIPYKSIRKIWFESSPSTRTNLVDLLNGSDFVLSSPKPREKSDELKERLRKLADLAERSEYRELVKDITPKEANEPFSSYKDQIGFGK</sequence>
<dbReference type="GO" id="GO:0005789">
    <property type="term" value="C:endoplasmic reticulum membrane"/>
    <property type="evidence" value="ECO:0007669"/>
    <property type="project" value="UniProtKB-SubCell"/>
</dbReference>
<evidence type="ECO:0000256" key="2">
    <source>
        <dbReference type="ARBA" id="ARBA00022692"/>
    </source>
</evidence>
<evidence type="ECO:0000256" key="3">
    <source>
        <dbReference type="ARBA" id="ARBA00022824"/>
    </source>
</evidence>
<evidence type="ECO:0000256" key="1">
    <source>
        <dbReference type="ARBA" id="ARBA00004477"/>
    </source>
</evidence>
<comment type="subcellular location">
    <subcellularLocation>
        <location evidence="1">Endoplasmic reticulum membrane</location>
        <topology evidence="1">Multi-pass membrane protein</topology>
    </subcellularLocation>
</comment>
<organism evidence="6 7">
    <name type="scientific">Kingdonia uniflora</name>
    <dbReference type="NCBI Taxonomy" id="39325"/>
    <lineage>
        <taxon>Eukaryota</taxon>
        <taxon>Viridiplantae</taxon>
        <taxon>Streptophyta</taxon>
        <taxon>Embryophyta</taxon>
        <taxon>Tracheophyta</taxon>
        <taxon>Spermatophyta</taxon>
        <taxon>Magnoliopsida</taxon>
        <taxon>Ranunculales</taxon>
        <taxon>Circaeasteraceae</taxon>
        <taxon>Kingdonia</taxon>
    </lineage>
</organism>
<evidence type="ECO:0000256" key="4">
    <source>
        <dbReference type="ARBA" id="ARBA00022989"/>
    </source>
</evidence>
<keyword evidence="4" id="KW-1133">Transmembrane helix</keyword>
<keyword evidence="3" id="KW-0256">Endoplasmic reticulum</keyword>
<dbReference type="GO" id="GO:0070072">
    <property type="term" value="P:vacuolar proton-transporting V-type ATPase complex assembly"/>
    <property type="evidence" value="ECO:0007669"/>
    <property type="project" value="InterPro"/>
</dbReference>
<proteinExistence type="predicted"/>
<comment type="caution">
    <text evidence="6">The sequence shown here is derived from an EMBL/GenBank/DDBJ whole genome shotgun (WGS) entry which is preliminary data.</text>
</comment>
<dbReference type="OrthoDB" id="2018698at2759"/>
<evidence type="ECO:0000256" key="5">
    <source>
        <dbReference type="ARBA" id="ARBA00023136"/>
    </source>
</evidence>
<dbReference type="AlphaFoldDB" id="A0A7J7MYU2"/>
<dbReference type="EMBL" id="JACGCM010001173">
    <property type="protein sequence ID" value="KAF6160101.1"/>
    <property type="molecule type" value="Genomic_DNA"/>
</dbReference>
<protein>
    <submittedName>
        <fullName evidence="6">Uncharacterized protein</fullName>
    </submittedName>
</protein>
<keyword evidence="7" id="KW-1185">Reference proteome</keyword>
<evidence type="ECO:0000313" key="7">
    <source>
        <dbReference type="Proteomes" id="UP000541444"/>
    </source>
</evidence>
<name>A0A7J7MYU2_9MAGN</name>
<dbReference type="InterPro" id="IPR021013">
    <property type="entry name" value="ATPase_Vma12"/>
</dbReference>
<keyword evidence="5" id="KW-0472">Membrane</keyword>
<keyword evidence="2" id="KW-0812">Transmembrane</keyword>
<gene>
    <name evidence="6" type="ORF">GIB67_018881</name>
</gene>